<proteinExistence type="predicted"/>
<reference evidence="1 2" key="1">
    <citation type="submission" date="2020-08" db="EMBL/GenBank/DDBJ databases">
        <title>A Genomic Blueprint of the Chicken Gut Microbiome.</title>
        <authorList>
            <person name="Gilroy R."/>
            <person name="Ravi A."/>
            <person name="Getino M."/>
            <person name="Pursley I."/>
            <person name="Horton D.L."/>
            <person name="Alikhan N.-F."/>
            <person name="Baker D."/>
            <person name="Gharbi K."/>
            <person name="Hall N."/>
            <person name="Watson M."/>
            <person name="Adriaenssens E.M."/>
            <person name="Foster-Nyarko E."/>
            <person name="Jarju S."/>
            <person name="Secka A."/>
            <person name="Antonio M."/>
            <person name="Oren A."/>
            <person name="Chaudhuri R."/>
            <person name="La Ragione R.M."/>
            <person name="Hildebrand F."/>
            <person name="Pallen M.J."/>
        </authorList>
    </citation>
    <scope>NUCLEOTIDE SEQUENCE [LARGE SCALE GENOMIC DNA]</scope>
    <source>
        <strain evidence="1 2">N37</strain>
    </source>
</reference>
<keyword evidence="2" id="KW-1185">Reference proteome</keyword>
<dbReference type="EMBL" id="JACSQB010000110">
    <property type="protein sequence ID" value="MBD8048039.1"/>
    <property type="molecule type" value="Genomic_DNA"/>
</dbReference>
<dbReference type="Proteomes" id="UP000627166">
    <property type="component" value="Unassembled WGS sequence"/>
</dbReference>
<evidence type="ECO:0000313" key="2">
    <source>
        <dbReference type="Proteomes" id="UP000627166"/>
    </source>
</evidence>
<name>A0ABR8YW22_9CLOT</name>
<evidence type="ECO:0000313" key="1">
    <source>
        <dbReference type="EMBL" id="MBD8048039.1"/>
    </source>
</evidence>
<sequence>MVLVISIILVIEMVLLLSFTAPQGNPKGLRDVPRGGKKLIEEISLIELISTIMNLKHL</sequence>
<gene>
    <name evidence="1" type="ORF">H9637_13515</name>
</gene>
<comment type="caution">
    <text evidence="1">The sequence shown here is derived from an EMBL/GenBank/DDBJ whole genome shotgun (WGS) entry which is preliminary data.</text>
</comment>
<protein>
    <submittedName>
        <fullName evidence="1">Uncharacterized protein</fullName>
    </submittedName>
</protein>
<organism evidence="1 2">
    <name type="scientific">Clostridium faecium</name>
    <dbReference type="NCBI Taxonomy" id="2762223"/>
    <lineage>
        <taxon>Bacteria</taxon>
        <taxon>Bacillati</taxon>
        <taxon>Bacillota</taxon>
        <taxon>Clostridia</taxon>
        <taxon>Eubacteriales</taxon>
        <taxon>Clostridiaceae</taxon>
        <taxon>Clostridium</taxon>
    </lineage>
</organism>
<accession>A0ABR8YW22</accession>